<keyword evidence="1" id="KW-0472">Membrane</keyword>
<evidence type="ECO:0008006" key="4">
    <source>
        <dbReference type="Google" id="ProtNLM"/>
    </source>
</evidence>
<gene>
    <name evidence="2" type="ORF">SAMN02745120_1309</name>
</gene>
<dbReference type="Proteomes" id="UP000243406">
    <property type="component" value="Unassembled WGS sequence"/>
</dbReference>
<dbReference type="EMBL" id="FUYN01000002">
    <property type="protein sequence ID" value="SKB40387.1"/>
    <property type="molecule type" value="Genomic_DNA"/>
</dbReference>
<feature type="transmembrane region" description="Helical" evidence="1">
    <location>
        <begin position="392"/>
        <end position="409"/>
    </location>
</feature>
<feature type="transmembrane region" description="Helical" evidence="1">
    <location>
        <begin position="41"/>
        <end position="58"/>
    </location>
</feature>
<feature type="transmembrane region" description="Helical" evidence="1">
    <location>
        <begin position="70"/>
        <end position="88"/>
    </location>
</feature>
<proteinExistence type="predicted"/>
<feature type="transmembrane region" description="Helical" evidence="1">
    <location>
        <begin position="217"/>
        <end position="250"/>
    </location>
</feature>
<sequence>MRLVNLKVFSWSVLYRVIMEYIYVSVLHVKYPLTYEVEFSLHRYVMSWAFFLIFNFLISNLYNKNSNIKISSVIIIILFYVSYIPTTIHDSYNSNEWAYFIYHNFYWLILFCFNQLLERKKISLPKIQIKGLKRIFTPETIRYIIQIMAVLFVVYTSFKVYGRIYFHFGLSDVYDLRFNESLSNFGTLYSLVLTWSGTIIIPVMAVYNYKKKNYYSFFYLLIAQIISFSIAGHKTQFFLIPIGIASIYFLNNKNLRYLPFAFVSLNLLSLLELVIKKTDILFDYFIRRIFFVPALLNSYYFDYFSRNSKLLLFEDMFFSRFFIKVFGLSPNYEVPSAKIIGLNYLGREELLANNGMFSYAYADLGFLGIILGAFSLVVLLQMINWIMNRMDISYAGIVIVIFTIAFLSVSISSVFYSYLVPLILIRFVFSDELNKKQNLERIKEEL</sequence>
<dbReference type="OrthoDB" id="2085032at2"/>
<dbReference type="RefSeq" id="WP_079589201.1">
    <property type="nucleotide sequence ID" value="NZ_FUYN01000002.1"/>
</dbReference>
<organism evidence="2 3">
    <name type="scientific">Acetoanaerobium noterae</name>
    <dbReference type="NCBI Taxonomy" id="745369"/>
    <lineage>
        <taxon>Bacteria</taxon>
        <taxon>Bacillati</taxon>
        <taxon>Bacillota</taxon>
        <taxon>Clostridia</taxon>
        <taxon>Peptostreptococcales</taxon>
        <taxon>Filifactoraceae</taxon>
        <taxon>Acetoanaerobium</taxon>
    </lineage>
</organism>
<protein>
    <recommendedName>
        <fullName evidence="4">Oligosaccharide repeat unit polymerase</fullName>
    </recommendedName>
</protein>
<keyword evidence="3" id="KW-1185">Reference proteome</keyword>
<feature type="transmembrane region" description="Helical" evidence="1">
    <location>
        <begin position="359"/>
        <end position="380"/>
    </location>
</feature>
<feature type="transmembrane region" description="Helical" evidence="1">
    <location>
        <begin position="100"/>
        <end position="117"/>
    </location>
</feature>
<name>A0A1T5B001_9FIRM</name>
<feature type="transmembrane region" description="Helical" evidence="1">
    <location>
        <begin position="186"/>
        <end position="205"/>
    </location>
</feature>
<reference evidence="3" key="1">
    <citation type="submission" date="2017-02" db="EMBL/GenBank/DDBJ databases">
        <authorList>
            <person name="Varghese N."/>
            <person name="Submissions S."/>
        </authorList>
    </citation>
    <scope>NUCLEOTIDE SEQUENCE [LARGE SCALE GENOMIC DNA]</scope>
    <source>
        <strain evidence="3">ATCC 35199</strain>
    </source>
</reference>
<keyword evidence="1" id="KW-1133">Transmembrane helix</keyword>
<evidence type="ECO:0000256" key="1">
    <source>
        <dbReference type="SAM" id="Phobius"/>
    </source>
</evidence>
<evidence type="ECO:0000313" key="3">
    <source>
        <dbReference type="Proteomes" id="UP000243406"/>
    </source>
</evidence>
<feature type="transmembrane region" description="Helical" evidence="1">
    <location>
        <begin position="143"/>
        <end position="166"/>
    </location>
</feature>
<evidence type="ECO:0000313" key="2">
    <source>
        <dbReference type="EMBL" id="SKB40387.1"/>
    </source>
</evidence>
<keyword evidence="1" id="KW-0812">Transmembrane</keyword>
<accession>A0A1T5B001</accession>
<feature type="transmembrane region" description="Helical" evidence="1">
    <location>
        <begin position="12"/>
        <end position="29"/>
    </location>
</feature>
<feature type="transmembrane region" description="Helical" evidence="1">
    <location>
        <begin position="284"/>
        <end position="301"/>
    </location>
</feature>
<dbReference type="AlphaFoldDB" id="A0A1T5B001"/>